<dbReference type="GO" id="GO:0006310">
    <property type="term" value="P:DNA recombination"/>
    <property type="evidence" value="ECO:0007669"/>
    <property type="project" value="UniProtKB-KW"/>
</dbReference>
<gene>
    <name evidence="2" type="ORF">M422DRAFT_188251</name>
</gene>
<dbReference type="GO" id="GO:0015074">
    <property type="term" value="P:DNA integration"/>
    <property type="evidence" value="ECO:0007669"/>
    <property type="project" value="InterPro"/>
</dbReference>
<dbReference type="GO" id="GO:0003677">
    <property type="term" value="F:DNA binding"/>
    <property type="evidence" value="ECO:0007669"/>
    <property type="project" value="InterPro"/>
</dbReference>
<evidence type="ECO:0000313" key="2">
    <source>
        <dbReference type="EMBL" id="KIJ29526.1"/>
    </source>
</evidence>
<dbReference type="EMBL" id="KN837281">
    <property type="protein sequence ID" value="KIJ29526.1"/>
    <property type="molecule type" value="Genomic_DNA"/>
</dbReference>
<proteinExistence type="predicted"/>
<evidence type="ECO:0000256" key="1">
    <source>
        <dbReference type="ARBA" id="ARBA00023172"/>
    </source>
</evidence>
<dbReference type="AlphaFoldDB" id="A0A0C9UW24"/>
<dbReference type="InterPro" id="IPR013762">
    <property type="entry name" value="Integrase-like_cat_sf"/>
</dbReference>
<keyword evidence="3" id="KW-1185">Reference proteome</keyword>
<name>A0A0C9UW24_SPHS4</name>
<dbReference type="InterPro" id="IPR011010">
    <property type="entry name" value="DNA_brk_join_enz"/>
</dbReference>
<dbReference type="SUPFAM" id="SSF56349">
    <property type="entry name" value="DNA breaking-rejoining enzymes"/>
    <property type="match status" value="1"/>
</dbReference>
<evidence type="ECO:0000313" key="3">
    <source>
        <dbReference type="Proteomes" id="UP000054279"/>
    </source>
</evidence>
<organism evidence="2 3">
    <name type="scientific">Sphaerobolus stellatus (strain SS14)</name>
    <dbReference type="NCBI Taxonomy" id="990650"/>
    <lineage>
        <taxon>Eukaryota</taxon>
        <taxon>Fungi</taxon>
        <taxon>Dikarya</taxon>
        <taxon>Basidiomycota</taxon>
        <taxon>Agaricomycotina</taxon>
        <taxon>Agaricomycetes</taxon>
        <taxon>Phallomycetidae</taxon>
        <taxon>Geastrales</taxon>
        <taxon>Sphaerobolaceae</taxon>
        <taxon>Sphaerobolus</taxon>
    </lineage>
</organism>
<accession>A0A0C9UW24</accession>
<protein>
    <submittedName>
        <fullName evidence="2">Uncharacterized protein</fullName>
    </submittedName>
</protein>
<feature type="non-terminal residue" evidence="2">
    <location>
        <position position="1"/>
    </location>
</feature>
<dbReference type="HOGENOM" id="CLU_003292_9_0_1"/>
<dbReference type="Proteomes" id="UP000054279">
    <property type="component" value="Unassembled WGS sequence"/>
</dbReference>
<keyword evidence="1" id="KW-0233">DNA recombination</keyword>
<sequence length="114" mass="12768">LNSITAINLHISNSRLPSDYLLFTYQVQERFIPLMKSAFLARCNAIWMSRGFPRFTGHSFRIGGTIELFSSGVHPDVVRALSHQSSDAFLVYWCCIDDIAPIHIAKLPGPTSNT</sequence>
<reference evidence="2 3" key="1">
    <citation type="submission" date="2014-06" db="EMBL/GenBank/DDBJ databases">
        <title>Evolutionary Origins and Diversification of the Mycorrhizal Mutualists.</title>
        <authorList>
            <consortium name="DOE Joint Genome Institute"/>
            <consortium name="Mycorrhizal Genomics Consortium"/>
            <person name="Kohler A."/>
            <person name="Kuo A."/>
            <person name="Nagy L.G."/>
            <person name="Floudas D."/>
            <person name="Copeland A."/>
            <person name="Barry K.W."/>
            <person name="Cichocki N."/>
            <person name="Veneault-Fourrey C."/>
            <person name="LaButti K."/>
            <person name="Lindquist E.A."/>
            <person name="Lipzen A."/>
            <person name="Lundell T."/>
            <person name="Morin E."/>
            <person name="Murat C."/>
            <person name="Riley R."/>
            <person name="Ohm R."/>
            <person name="Sun H."/>
            <person name="Tunlid A."/>
            <person name="Henrissat B."/>
            <person name="Grigoriev I.V."/>
            <person name="Hibbett D.S."/>
            <person name="Martin F."/>
        </authorList>
    </citation>
    <scope>NUCLEOTIDE SEQUENCE [LARGE SCALE GENOMIC DNA]</scope>
    <source>
        <strain evidence="2 3">SS14</strain>
    </source>
</reference>
<dbReference type="OrthoDB" id="3254696at2759"/>
<dbReference type="Gene3D" id="1.10.443.10">
    <property type="entry name" value="Intergrase catalytic core"/>
    <property type="match status" value="1"/>
</dbReference>